<dbReference type="PANTHER" id="PTHR13847">
    <property type="entry name" value="SARCOSINE DEHYDROGENASE-RELATED"/>
    <property type="match status" value="1"/>
</dbReference>
<dbReference type="InterPro" id="IPR036188">
    <property type="entry name" value="FAD/NAD-bd_sf"/>
</dbReference>
<dbReference type="PANTHER" id="PTHR13847:SF281">
    <property type="entry name" value="FAD DEPENDENT OXIDOREDUCTASE DOMAIN-CONTAINING PROTEIN"/>
    <property type="match status" value="1"/>
</dbReference>
<dbReference type="Gene3D" id="3.50.50.60">
    <property type="entry name" value="FAD/NAD(P)-binding domain"/>
    <property type="match status" value="1"/>
</dbReference>
<accession>A0A382DDF9</accession>
<dbReference type="InterPro" id="IPR006076">
    <property type="entry name" value="FAD-dep_OxRdtase"/>
</dbReference>
<dbReference type="Gene3D" id="3.30.9.10">
    <property type="entry name" value="D-Amino Acid Oxidase, subunit A, domain 2"/>
    <property type="match status" value="1"/>
</dbReference>
<evidence type="ECO:0000313" key="2">
    <source>
        <dbReference type="EMBL" id="SVB36438.1"/>
    </source>
</evidence>
<organism evidence="2">
    <name type="scientific">marine metagenome</name>
    <dbReference type="NCBI Taxonomy" id="408172"/>
    <lineage>
        <taxon>unclassified sequences</taxon>
        <taxon>metagenomes</taxon>
        <taxon>ecological metagenomes</taxon>
    </lineage>
</organism>
<evidence type="ECO:0000259" key="1">
    <source>
        <dbReference type="Pfam" id="PF01266"/>
    </source>
</evidence>
<dbReference type="AlphaFoldDB" id="A0A382DDF9"/>
<dbReference type="GO" id="GO:0005737">
    <property type="term" value="C:cytoplasm"/>
    <property type="evidence" value="ECO:0007669"/>
    <property type="project" value="TreeGrafter"/>
</dbReference>
<feature type="non-terminal residue" evidence="2">
    <location>
        <position position="232"/>
    </location>
</feature>
<dbReference type="Pfam" id="PF01266">
    <property type="entry name" value="DAO"/>
    <property type="match status" value="1"/>
</dbReference>
<proteinExistence type="predicted"/>
<gene>
    <name evidence="2" type="ORF">METZ01_LOCUS189292</name>
</gene>
<name>A0A382DDF9_9ZZZZ</name>
<protein>
    <recommendedName>
        <fullName evidence="1">FAD dependent oxidoreductase domain-containing protein</fullName>
    </recommendedName>
</protein>
<feature type="domain" description="FAD dependent oxidoreductase" evidence="1">
    <location>
        <begin position="33"/>
        <end position="232"/>
    </location>
</feature>
<dbReference type="EMBL" id="UINC01038842">
    <property type="protein sequence ID" value="SVB36438.1"/>
    <property type="molecule type" value="Genomic_DNA"/>
</dbReference>
<reference evidence="2" key="1">
    <citation type="submission" date="2018-05" db="EMBL/GenBank/DDBJ databases">
        <authorList>
            <person name="Lanie J.A."/>
            <person name="Ng W.-L."/>
            <person name="Kazmierczak K.M."/>
            <person name="Andrzejewski T.M."/>
            <person name="Davidsen T.M."/>
            <person name="Wayne K.J."/>
            <person name="Tettelin H."/>
            <person name="Glass J.I."/>
            <person name="Rusch D."/>
            <person name="Podicherti R."/>
            <person name="Tsui H.-C.T."/>
            <person name="Winkler M.E."/>
        </authorList>
    </citation>
    <scope>NUCLEOTIDE SEQUENCE</scope>
</reference>
<sequence>MQLPNNAATNGWYNVLPNPAPVRQLSRTIRVPYVVLGAGVTGLSAARQLATHLPEEQIVLIEAERVGFGTSGRNSGFVLDSFFHGDEPLKNPELSAAHMRLCTGGLEILRNLVKENGIECGWHDWGKLHVSAGSEGDADLKGFIEGYETLGIQAQELDADEVAAVTGSTFYTAGLKVEGTGLMNPAAMCRGLGETLPPNVALYENTPVHRLERGQPSRLITEHGEVIADQVI</sequence>
<dbReference type="SUPFAM" id="SSF51905">
    <property type="entry name" value="FAD/NAD(P)-binding domain"/>
    <property type="match status" value="1"/>
</dbReference>